<gene>
    <name evidence="2" type="ORF">DEAC_c21470</name>
</gene>
<feature type="domain" description="DUF1659" evidence="1">
    <location>
        <begin position="4"/>
        <end position="72"/>
    </location>
</feature>
<protein>
    <recommendedName>
        <fullName evidence="1">DUF1659 domain-containing protein</fullName>
    </recommendedName>
</protein>
<dbReference type="AlphaFoldDB" id="A0A0J1FT12"/>
<dbReference type="InterPro" id="IPR012454">
    <property type="entry name" value="DUF1659"/>
</dbReference>
<name>A0A0J1FT12_9FIRM</name>
<dbReference type="Pfam" id="PF07872">
    <property type="entry name" value="DUF1659"/>
    <property type="match status" value="1"/>
</dbReference>
<dbReference type="EMBL" id="LDZY01000006">
    <property type="protein sequence ID" value="KLU66108.1"/>
    <property type="molecule type" value="Genomic_DNA"/>
</dbReference>
<evidence type="ECO:0000313" key="2">
    <source>
        <dbReference type="EMBL" id="KLU66108.1"/>
    </source>
</evidence>
<organism evidence="2 3">
    <name type="scientific">Desulfosporosinus acididurans</name>
    <dbReference type="NCBI Taxonomy" id="476652"/>
    <lineage>
        <taxon>Bacteria</taxon>
        <taxon>Bacillati</taxon>
        <taxon>Bacillota</taxon>
        <taxon>Clostridia</taxon>
        <taxon>Eubacteriales</taxon>
        <taxon>Desulfitobacteriaceae</taxon>
        <taxon>Desulfosporosinus</taxon>
    </lineage>
</organism>
<proteinExistence type="predicted"/>
<dbReference type="PATRIC" id="fig|476652.3.peg.2224"/>
<dbReference type="Proteomes" id="UP000036356">
    <property type="component" value="Unassembled WGS sequence"/>
</dbReference>
<reference evidence="2 3" key="1">
    <citation type="submission" date="2015-06" db="EMBL/GenBank/DDBJ databases">
        <title>Draft genome of the moderately acidophilic sulfate reducer Candidatus Desulfosporosinus acididurans strain M1.</title>
        <authorList>
            <person name="Poehlein A."/>
            <person name="Petzsch P."/>
            <person name="Johnson B.D."/>
            <person name="Schloemann M."/>
            <person name="Daniel R."/>
            <person name="Muehling M."/>
        </authorList>
    </citation>
    <scope>NUCLEOTIDE SEQUENCE [LARGE SCALE GENOMIC DNA]</scope>
    <source>
        <strain evidence="2 3">M1</strain>
    </source>
</reference>
<evidence type="ECO:0000259" key="1">
    <source>
        <dbReference type="Pfam" id="PF07872"/>
    </source>
</evidence>
<keyword evidence="3" id="KW-1185">Reference proteome</keyword>
<sequence length="73" mass="8034">MPVVASAKDSVMVVTYQIGLTEQGSPKLSQRSFPNIKSTSSDQDVYDVAAALYSLQDYPLISVRRDNRVDLTP</sequence>
<evidence type="ECO:0000313" key="3">
    <source>
        <dbReference type="Proteomes" id="UP000036356"/>
    </source>
</evidence>
<dbReference type="STRING" id="476652.DEAC_c21470"/>
<accession>A0A0J1FT12</accession>
<comment type="caution">
    <text evidence="2">The sequence shown here is derived from an EMBL/GenBank/DDBJ whole genome shotgun (WGS) entry which is preliminary data.</text>
</comment>